<dbReference type="Proteomes" id="UP000055048">
    <property type="component" value="Unassembled WGS sequence"/>
</dbReference>
<proteinExistence type="predicted"/>
<evidence type="ECO:0000313" key="1">
    <source>
        <dbReference type="EMBL" id="KRX47934.1"/>
    </source>
</evidence>
<comment type="caution">
    <text evidence="1">The sequence shown here is derived from an EMBL/GenBank/DDBJ whole genome shotgun (WGS) entry which is preliminary data.</text>
</comment>
<gene>
    <name evidence="1" type="ORF">T05_13122</name>
</gene>
<organism evidence="1 2">
    <name type="scientific">Trichinella murrelli</name>
    <dbReference type="NCBI Taxonomy" id="144512"/>
    <lineage>
        <taxon>Eukaryota</taxon>
        <taxon>Metazoa</taxon>
        <taxon>Ecdysozoa</taxon>
        <taxon>Nematoda</taxon>
        <taxon>Enoplea</taxon>
        <taxon>Dorylaimia</taxon>
        <taxon>Trichinellida</taxon>
        <taxon>Trichinellidae</taxon>
        <taxon>Trichinella</taxon>
    </lineage>
</organism>
<dbReference type="EMBL" id="JYDJ01000036">
    <property type="protein sequence ID" value="KRX47934.1"/>
    <property type="molecule type" value="Genomic_DNA"/>
</dbReference>
<dbReference type="AlphaFoldDB" id="A0A0V0U999"/>
<accession>A0A0V0U999</accession>
<evidence type="ECO:0000313" key="2">
    <source>
        <dbReference type="Proteomes" id="UP000055048"/>
    </source>
</evidence>
<reference evidence="1 2" key="1">
    <citation type="submission" date="2015-01" db="EMBL/GenBank/DDBJ databases">
        <title>Evolution of Trichinella species and genotypes.</title>
        <authorList>
            <person name="Korhonen P.K."/>
            <person name="Edoardo P."/>
            <person name="Giuseppe L.R."/>
            <person name="Gasser R.B."/>
        </authorList>
    </citation>
    <scope>NUCLEOTIDE SEQUENCE [LARGE SCALE GENOMIC DNA]</scope>
    <source>
        <strain evidence="1">ISS417</strain>
    </source>
</reference>
<protein>
    <submittedName>
        <fullName evidence="1">Uncharacterized protein</fullName>
    </submittedName>
</protein>
<sequence length="110" mass="12609">MLGPVLSKMFSLVEFGRINSSLFIVISENKRSEMRIWKRPFVRIPLVVDVVVCALLQIVRNPYIIPVEEAYSPLCIRYERSDQSVSIVLFSKDDRNIATKRPAALKLRSA</sequence>
<name>A0A0V0U999_9BILA</name>
<keyword evidence="2" id="KW-1185">Reference proteome</keyword>